<reference evidence="2 3" key="1">
    <citation type="submission" date="2017-04" db="EMBL/GenBank/DDBJ databases">
        <authorList>
            <person name="Afonso C.L."/>
            <person name="Miller P.J."/>
            <person name="Scott M.A."/>
            <person name="Spackman E."/>
            <person name="Goraichik I."/>
            <person name="Dimitrov K.M."/>
            <person name="Suarez D.L."/>
            <person name="Swayne D.E."/>
        </authorList>
    </citation>
    <scope>NUCLEOTIDE SEQUENCE [LARGE SCALE GENOMIC DNA]</scope>
    <source>
        <strain evidence="2 3">USBA 355</strain>
    </source>
</reference>
<dbReference type="InterPro" id="IPR017738">
    <property type="entry name" value="T6SS-assoc_VCA0118"/>
</dbReference>
<evidence type="ECO:0000313" key="3">
    <source>
        <dbReference type="Proteomes" id="UP000192917"/>
    </source>
</evidence>
<keyword evidence="1" id="KW-0732">Signal</keyword>
<dbReference type="AlphaFoldDB" id="A0A1Y6BIB7"/>
<proteinExistence type="predicted"/>
<dbReference type="EMBL" id="FWZX01000003">
    <property type="protein sequence ID" value="SMF05206.1"/>
    <property type="molecule type" value="Genomic_DNA"/>
</dbReference>
<accession>A0A1Y6BIB7</accession>
<feature type="signal peptide" evidence="1">
    <location>
        <begin position="1"/>
        <end position="20"/>
    </location>
</feature>
<keyword evidence="3" id="KW-1185">Reference proteome</keyword>
<name>A0A1Y6BIB7_9PROT</name>
<dbReference type="Pfam" id="PF11319">
    <property type="entry name" value="VasI"/>
    <property type="match status" value="1"/>
</dbReference>
<evidence type="ECO:0000313" key="2">
    <source>
        <dbReference type="EMBL" id="SMF05206.1"/>
    </source>
</evidence>
<gene>
    <name evidence="2" type="ORF">SAMN05428998_103253</name>
</gene>
<feature type="chain" id="PRO_5012599437" evidence="1">
    <location>
        <begin position="21"/>
        <end position="201"/>
    </location>
</feature>
<sequence length="201" mass="22662">MRFSLFLAVLVLLGSTAAQAASPEDCAKIADDNRRLTCFDLIFRKSSHTEKADYSKWRVTIERSKIDDTTNVFMFLDARGEIRRRFGGTGYPTLVIACRENKTGLWLTFAGHFMADNGSYGDVTFRIDSEKAFDRSLSESTDHEALGLWSGDRSIPFIKQLFGKKTLLVRATPFSESSLTMEFPITGVEDAIEPLRKACHW</sequence>
<organism evidence="2 3">
    <name type="scientific">Tistlia consotensis USBA 355</name>
    <dbReference type="NCBI Taxonomy" id="560819"/>
    <lineage>
        <taxon>Bacteria</taxon>
        <taxon>Pseudomonadati</taxon>
        <taxon>Pseudomonadota</taxon>
        <taxon>Alphaproteobacteria</taxon>
        <taxon>Rhodospirillales</taxon>
        <taxon>Rhodovibrionaceae</taxon>
        <taxon>Tistlia</taxon>
    </lineage>
</organism>
<dbReference type="Proteomes" id="UP000192917">
    <property type="component" value="Unassembled WGS sequence"/>
</dbReference>
<evidence type="ECO:0000256" key="1">
    <source>
        <dbReference type="SAM" id="SignalP"/>
    </source>
</evidence>
<protein>
    <submittedName>
        <fullName evidence="2">Type VI secretion system protein VasI</fullName>
    </submittedName>
</protein>
<dbReference type="RefSeq" id="WP_159460130.1">
    <property type="nucleotide sequence ID" value="NZ_FWZX01000003.1"/>
</dbReference>